<name>A0ABT1D770_9PROT</name>
<comment type="caution">
    <text evidence="2">The sequence shown here is derived from an EMBL/GenBank/DDBJ whole genome shotgun (WGS) entry which is preliminary data.</text>
</comment>
<feature type="transmembrane region" description="Helical" evidence="1">
    <location>
        <begin position="12"/>
        <end position="31"/>
    </location>
</feature>
<dbReference type="PANTHER" id="PTHR37314:SF4">
    <property type="entry name" value="UPF0700 TRANSMEMBRANE PROTEIN YOAK"/>
    <property type="match status" value="1"/>
</dbReference>
<feature type="transmembrane region" description="Helical" evidence="1">
    <location>
        <begin position="62"/>
        <end position="82"/>
    </location>
</feature>
<keyword evidence="1" id="KW-1133">Transmembrane helix</keyword>
<reference evidence="2 3" key="1">
    <citation type="submission" date="2021-12" db="EMBL/GenBank/DDBJ databases">
        <title>Siccirubricoccus leaddurans sp. nov., a high concentration Zn2+ tolerance bacterium.</title>
        <authorList>
            <person name="Cao Y."/>
        </authorList>
    </citation>
    <scope>NUCLEOTIDE SEQUENCE [LARGE SCALE GENOMIC DNA]</scope>
    <source>
        <strain evidence="2 3">KC 17139</strain>
    </source>
</reference>
<organism evidence="2 3">
    <name type="scientific">Siccirubricoccus soli</name>
    <dbReference type="NCBI Taxonomy" id="2899147"/>
    <lineage>
        <taxon>Bacteria</taxon>
        <taxon>Pseudomonadati</taxon>
        <taxon>Pseudomonadota</taxon>
        <taxon>Alphaproteobacteria</taxon>
        <taxon>Acetobacterales</taxon>
        <taxon>Roseomonadaceae</taxon>
        <taxon>Siccirubricoccus</taxon>
    </lineage>
</organism>
<feature type="transmembrane region" description="Helical" evidence="1">
    <location>
        <begin position="94"/>
        <end position="111"/>
    </location>
</feature>
<evidence type="ECO:0000313" key="2">
    <source>
        <dbReference type="EMBL" id="MCO6417793.1"/>
    </source>
</evidence>
<keyword evidence="1" id="KW-0472">Membrane</keyword>
<feature type="transmembrane region" description="Helical" evidence="1">
    <location>
        <begin position="194"/>
        <end position="215"/>
    </location>
</feature>
<accession>A0ABT1D770</accession>
<evidence type="ECO:0000313" key="3">
    <source>
        <dbReference type="Proteomes" id="UP001523392"/>
    </source>
</evidence>
<feature type="transmembrane region" description="Helical" evidence="1">
    <location>
        <begin position="38"/>
        <end position="56"/>
    </location>
</feature>
<dbReference type="Proteomes" id="UP001523392">
    <property type="component" value="Unassembled WGS sequence"/>
</dbReference>
<dbReference type="PANTHER" id="PTHR37314">
    <property type="entry name" value="SLR0142 PROTEIN"/>
    <property type="match status" value="1"/>
</dbReference>
<keyword evidence="1" id="KW-0812">Transmembrane</keyword>
<feature type="transmembrane region" description="Helical" evidence="1">
    <location>
        <begin position="131"/>
        <end position="158"/>
    </location>
</feature>
<dbReference type="Pfam" id="PF06912">
    <property type="entry name" value="DUF1275"/>
    <property type="match status" value="1"/>
</dbReference>
<protein>
    <submittedName>
        <fullName evidence="2">DUF1275 family protein</fullName>
    </submittedName>
</protein>
<dbReference type="EMBL" id="JAFIRR010000104">
    <property type="protein sequence ID" value="MCO6417793.1"/>
    <property type="molecule type" value="Genomic_DNA"/>
</dbReference>
<dbReference type="PROSITE" id="PS51257">
    <property type="entry name" value="PROKAR_LIPOPROTEIN"/>
    <property type="match status" value="1"/>
</dbReference>
<gene>
    <name evidence="2" type="ORF">JYK14_16720</name>
</gene>
<keyword evidence="3" id="KW-1185">Reference proteome</keyword>
<sequence>MTKGGLGMAAAWRPWLAVPLVAIGGCVDAIGWLRLQELFVSFMSGTSTMFAVALAGGEAARAVELGLVVALFAAGALAGAVLGRLAGRWRGPAVLALVAALLLAAWGLPWVGGELPPAAWAMVPAMGALNLALPGVGGITFVTGALTRFAEALVAALAGAGPHAAWASQLAAWGALVGGAVLGALLDARAGDDAVAVPALAAALAALLAGLARLWPR</sequence>
<dbReference type="InterPro" id="IPR010699">
    <property type="entry name" value="DUF1275"/>
</dbReference>
<proteinExistence type="predicted"/>
<dbReference type="RefSeq" id="WP_252954428.1">
    <property type="nucleotide sequence ID" value="NZ_JAFIRR010000104.1"/>
</dbReference>
<evidence type="ECO:0000256" key="1">
    <source>
        <dbReference type="SAM" id="Phobius"/>
    </source>
</evidence>